<proteinExistence type="predicted"/>
<dbReference type="EMBL" id="JAJSOW010000104">
    <property type="protein sequence ID" value="KAI9169550.1"/>
    <property type="molecule type" value="Genomic_DNA"/>
</dbReference>
<keyword evidence="2" id="KW-1185">Reference proteome</keyword>
<evidence type="ECO:0000313" key="2">
    <source>
        <dbReference type="Proteomes" id="UP001064489"/>
    </source>
</evidence>
<comment type="caution">
    <text evidence="1">The sequence shown here is derived from an EMBL/GenBank/DDBJ whole genome shotgun (WGS) entry which is preliminary data.</text>
</comment>
<organism evidence="1 2">
    <name type="scientific">Acer negundo</name>
    <name type="common">Box elder</name>
    <dbReference type="NCBI Taxonomy" id="4023"/>
    <lineage>
        <taxon>Eukaryota</taxon>
        <taxon>Viridiplantae</taxon>
        <taxon>Streptophyta</taxon>
        <taxon>Embryophyta</taxon>
        <taxon>Tracheophyta</taxon>
        <taxon>Spermatophyta</taxon>
        <taxon>Magnoliopsida</taxon>
        <taxon>eudicotyledons</taxon>
        <taxon>Gunneridae</taxon>
        <taxon>Pentapetalae</taxon>
        <taxon>rosids</taxon>
        <taxon>malvids</taxon>
        <taxon>Sapindales</taxon>
        <taxon>Sapindaceae</taxon>
        <taxon>Hippocastanoideae</taxon>
        <taxon>Acereae</taxon>
        <taxon>Acer</taxon>
    </lineage>
</organism>
<reference evidence="1" key="2">
    <citation type="submission" date="2023-02" db="EMBL/GenBank/DDBJ databases">
        <authorList>
            <person name="Swenson N.G."/>
            <person name="Wegrzyn J.L."/>
            <person name="Mcevoy S.L."/>
        </authorList>
    </citation>
    <scope>NUCLEOTIDE SEQUENCE</scope>
    <source>
        <strain evidence="1">91603</strain>
        <tissue evidence="1">Leaf</tissue>
    </source>
</reference>
<accession>A0AAD5ILU0</accession>
<dbReference type="AlphaFoldDB" id="A0AAD5ILU0"/>
<name>A0AAD5ILU0_ACENE</name>
<gene>
    <name evidence="1" type="ORF">LWI28_013937</name>
</gene>
<protein>
    <submittedName>
        <fullName evidence="1">Uncharacterized protein</fullName>
    </submittedName>
</protein>
<dbReference type="Proteomes" id="UP001064489">
    <property type="component" value="Chromosome 7"/>
</dbReference>
<sequence length="206" mass="23337">MAVIWPRAAQNVRTSTSLSYGWCVASLVCMPCKDALVHLLNHFDFVRAPYSALGTHRVLRRQSPNAAFELVAREKCPTFMARSSLRLLRVGMSMRRVRVPNLYGGVIPMVAESRDVNEAAASCCLKTTTYKKGRKKAPGRLGRRSSSQILCFTVHFLSNQIPLFFLIRKNPFVQIDFCKAKRNKLDRDVILNNKSFCTNRISVKLI</sequence>
<evidence type="ECO:0000313" key="1">
    <source>
        <dbReference type="EMBL" id="KAI9169550.1"/>
    </source>
</evidence>
<reference evidence="1" key="1">
    <citation type="journal article" date="2022" name="Plant J.">
        <title>Strategies of tolerance reflected in two North American maple genomes.</title>
        <authorList>
            <person name="McEvoy S.L."/>
            <person name="Sezen U.U."/>
            <person name="Trouern-Trend A."/>
            <person name="McMahon S.M."/>
            <person name="Schaberg P.G."/>
            <person name="Yang J."/>
            <person name="Wegrzyn J.L."/>
            <person name="Swenson N.G."/>
        </authorList>
    </citation>
    <scope>NUCLEOTIDE SEQUENCE</scope>
    <source>
        <strain evidence="1">91603</strain>
    </source>
</reference>